<keyword evidence="4 6" id="KW-0808">Transferase</keyword>
<dbReference type="CDD" id="cd02440">
    <property type="entry name" value="AdoMet_MTases"/>
    <property type="match status" value="1"/>
</dbReference>
<dbReference type="PIRSF" id="PIRSF029038">
    <property type="entry name" value="Mtase_YbiN_prd"/>
    <property type="match status" value="1"/>
</dbReference>
<keyword evidence="8" id="KW-1185">Reference proteome</keyword>
<protein>
    <recommendedName>
        <fullName evidence="6">Ribosomal RNA large subunit methyltransferase F</fullName>
        <ecNumber evidence="6">2.1.1.181</ecNumber>
    </recommendedName>
    <alternativeName>
        <fullName evidence="6">23S rRNA mA1618 methyltransferase</fullName>
    </alternativeName>
    <alternativeName>
        <fullName evidence="6">rRNA adenine N-6-methyltransferase</fullName>
    </alternativeName>
</protein>
<dbReference type="KEGG" id="rhoz:GXP67_36715"/>
<dbReference type="RefSeq" id="WP_162447733.1">
    <property type="nucleotide sequence ID" value="NZ_CP048222.1"/>
</dbReference>
<dbReference type="NCBIfam" id="NF008725">
    <property type="entry name" value="PRK11727.1"/>
    <property type="match status" value="1"/>
</dbReference>
<evidence type="ECO:0000313" key="7">
    <source>
        <dbReference type="EMBL" id="QHT71817.1"/>
    </source>
</evidence>
<dbReference type="Gene3D" id="3.40.50.150">
    <property type="entry name" value="Vaccinia Virus protein VP39"/>
    <property type="match status" value="1"/>
</dbReference>
<evidence type="ECO:0000313" key="8">
    <source>
        <dbReference type="Proteomes" id="UP000480178"/>
    </source>
</evidence>
<comment type="subcellular location">
    <subcellularLocation>
        <location evidence="6">Cytoplasm</location>
    </subcellularLocation>
</comment>
<comment type="similarity">
    <text evidence="6">Belongs to the methyltransferase superfamily. METTL16/RlmF family.</text>
</comment>
<evidence type="ECO:0000256" key="2">
    <source>
        <dbReference type="ARBA" id="ARBA00022552"/>
    </source>
</evidence>
<proteinExistence type="inferred from homology"/>
<dbReference type="GO" id="GO:0005737">
    <property type="term" value="C:cytoplasm"/>
    <property type="evidence" value="ECO:0007669"/>
    <property type="project" value="UniProtKB-SubCell"/>
</dbReference>
<dbReference type="PANTHER" id="PTHR13393">
    <property type="entry name" value="SAM-DEPENDENT METHYLTRANSFERASE"/>
    <property type="match status" value="1"/>
</dbReference>
<dbReference type="EC" id="2.1.1.181" evidence="6"/>
<keyword evidence="5 6" id="KW-0949">S-adenosyl-L-methionine</keyword>
<comment type="catalytic activity">
    <reaction evidence="6">
        <text>adenosine(1618) in 23S rRNA + S-adenosyl-L-methionine = N(6)-methyladenosine(1618) in 23S rRNA + S-adenosyl-L-homocysteine + H(+)</text>
        <dbReference type="Rhea" id="RHEA:16497"/>
        <dbReference type="Rhea" id="RHEA-COMP:10229"/>
        <dbReference type="Rhea" id="RHEA-COMP:10231"/>
        <dbReference type="ChEBI" id="CHEBI:15378"/>
        <dbReference type="ChEBI" id="CHEBI:57856"/>
        <dbReference type="ChEBI" id="CHEBI:59789"/>
        <dbReference type="ChEBI" id="CHEBI:74411"/>
        <dbReference type="ChEBI" id="CHEBI:74449"/>
        <dbReference type="EC" id="2.1.1.181"/>
    </reaction>
</comment>
<dbReference type="GO" id="GO:0052907">
    <property type="term" value="F:23S rRNA (adenine(1618)-N(6))-methyltransferase activity"/>
    <property type="evidence" value="ECO:0007669"/>
    <property type="project" value="UniProtKB-EC"/>
</dbReference>
<evidence type="ECO:0000256" key="4">
    <source>
        <dbReference type="ARBA" id="ARBA00022679"/>
    </source>
</evidence>
<dbReference type="EMBL" id="CP048222">
    <property type="protein sequence ID" value="QHT71817.1"/>
    <property type="molecule type" value="Genomic_DNA"/>
</dbReference>
<dbReference type="InterPro" id="IPR010286">
    <property type="entry name" value="METTL16/RlmF"/>
</dbReference>
<dbReference type="GO" id="GO:0070475">
    <property type="term" value="P:rRNA base methylation"/>
    <property type="evidence" value="ECO:0007669"/>
    <property type="project" value="TreeGrafter"/>
</dbReference>
<evidence type="ECO:0000256" key="6">
    <source>
        <dbReference type="HAMAP-Rule" id="MF_01848"/>
    </source>
</evidence>
<dbReference type="Proteomes" id="UP000480178">
    <property type="component" value="Chromosome"/>
</dbReference>
<name>A0A6C0GVC3_9BACT</name>
<organism evidence="7 8">
    <name type="scientific">Rhodocytophaga rosea</name>
    <dbReference type="NCBI Taxonomy" id="2704465"/>
    <lineage>
        <taxon>Bacteria</taxon>
        <taxon>Pseudomonadati</taxon>
        <taxon>Bacteroidota</taxon>
        <taxon>Cytophagia</taxon>
        <taxon>Cytophagales</taxon>
        <taxon>Rhodocytophagaceae</taxon>
        <taxon>Rhodocytophaga</taxon>
    </lineage>
</organism>
<dbReference type="InterPro" id="IPR016909">
    <property type="entry name" value="rRNA_lsu_MeTfrase_F"/>
</dbReference>
<comment type="function">
    <text evidence="6">Specifically methylates the adenine in position 1618 of 23S rRNA.</text>
</comment>
<reference evidence="7 8" key="1">
    <citation type="submission" date="2020-01" db="EMBL/GenBank/DDBJ databases">
        <authorList>
            <person name="Kim M.K."/>
        </authorList>
    </citation>
    <scope>NUCLEOTIDE SEQUENCE [LARGE SCALE GENOMIC DNA]</scope>
    <source>
        <strain evidence="7 8">172606-1</strain>
    </source>
</reference>
<evidence type="ECO:0000256" key="1">
    <source>
        <dbReference type="ARBA" id="ARBA00022490"/>
    </source>
</evidence>
<dbReference type="InterPro" id="IPR029063">
    <property type="entry name" value="SAM-dependent_MTases_sf"/>
</dbReference>
<keyword evidence="3 6" id="KW-0489">Methyltransferase</keyword>
<evidence type="ECO:0000256" key="3">
    <source>
        <dbReference type="ARBA" id="ARBA00022603"/>
    </source>
</evidence>
<gene>
    <name evidence="6 7" type="primary">rlmF</name>
    <name evidence="7" type="ORF">GXP67_36715</name>
</gene>
<dbReference type="Pfam" id="PF05971">
    <property type="entry name" value="Methyltransf_10"/>
    <property type="match status" value="1"/>
</dbReference>
<keyword evidence="2 6" id="KW-0698">rRNA processing</keyword>
<evidence type="ECO:0000256" key="5">
    <source>
        <dbReference type="ARBA" id="ARBA00022691"/>
    </source>
</evidence>
<dbReference type="AlphaFoldDB" id="A0A6C0GVC3"/>
<sequence>MVDQKKIHPREKSTLHLRNKHRARYDFKLLMETCPQLASYVKLNLYGDESIDFFNPQAVQILNKALLKHYYQIDYWHIPANYLSPPIPSRADYIHYIADLLGSFNVQGQIPRGNKIKCLDIGTGANCVYPIIGHAEYGWSFVGTDIDAVSIASANKIIESNPSLQGHIACRIQPNPKAIFQGIIQKEERFDITICNPPFHASLAEAQAGAVRKLSNLKHKKVSKPILNFGGQPNELWCPGGEEKFITHMISESKRWAVSCLWFSTLVSKQTTLPRAYQALKKQGVVQTKTIPMRQGNKTSRILAWTFLSQENQRQWMKGRW</sequence>
<dbReference type="PANTHER" id="PTHR13393:SF0">
    <property type="entry name" value="RNA N6-ADENOSINE-METHYLTRANSFERASE METTL16"/>
    <property type="match status" value="1"/>
</dbReference>
<accession>A0A6C0GVC3</accession>
<dbReference type="SUPFAM" id="SSF53335">
    <property type="entry name" value="S-adenosyl-L-methionine-dependent methyltransferases"/>
    <property type="match status" value="1"/>
</dbReference>
<keyword evidence="1 6" id="KW-0963">Cytoplasm</keyword>
<dbReference type="HAMAP" id="MF_01848">
    <property type="entry name" value="23SrRNA_methyltr_F"/>
    <property type="match status" value="1"/>
</dbReference>